<dbReference type="AlphaFoldDB" id="A0A060X5V4"/>
<evidence type="ECO:0000313" key="20">
    <source>
        <dbReference type="EMBL" id="CDQ72704.1"/>
    </source>
</evidence>
<dbReference type="Proteomes" id="UP000193380">
    <property type="component" value="Unassembled WGS sequence"/>
</dbReference>
<keyword evidence="7" id="KW-0853">WD repeat</keyword>
<keyword evidence="14" id="KW-0862">Zinc</keyword>
<evidence type="ECO:0000256" key="17">
    <source>
        <dbReference type="PROSITE-ProRule" id="PRU00175"/>
    </source>
</evidence>
<evidence type="ECO:0000256" key="2">
    <source>
        <dbReference type="ARBA" id="ARBA00004322"/>
    </source>
</evidence>
<dbReference type="InterPro" id="IPR001841">
    <property type="entry name" value="Znf_RING"/>
</dbReference>
<evidence type="ECO:0000256" key="5">
    <source>
        <dbReference type="ARBA" id="ARBA00012483"/>
    </source>
</evidence>
<evidence type="ECO:0000256" key="7">
    <source>
        <dbReference type="ARBA" id="ARBA00022574"/>
    </source>
</evidence>
<dbReference type="InterPro" id="IPR037381">
    <property type="entry name" value="RFWD3"/>
</dbReference>
<evidence type="ECO:0000256" key="4">
    <source>
        <dbReference type="ARBA" id="ARBA00004906"/>
    </source>
</evidence>
<dbReference type="InterPro" id="IPR001680">
    <property type="entry name" value="WD40_rpt"/>
</dbReference>
<dbReference type="SMART" id="SM00184">
    <property type="entry name" value="RING"/>
    <property type="match status" value="1"/>
</dbReference>
<dbReference type="Gene3D" id="2.130.10.10">
    <property type="entry name" value="YVTN repeat-like/Quinoprotein amine dehydrogenase"/>
    <property type="match status" value="1"/>
</dbReference>
<keyword evidence="10" id="KW-0677">Repeat</keyword>
<dbReference type="GO" id="GO:0016567">
    <property type="term" value="P:protein ubiquitination"/>
    <property type="evidence" value="ECO:0007669"/>
    <property type="project" value="InterPro"/>
</dbReference>
<dbReference type="GO" id="GO:0016605">
    <property type="term" value="C:PML body"/>
    <property type="evidence" value="ECO:0007669"/>
    <property type="project" value="UniProtKB-SubCell"/>
</dbReference>
<evidence type="ECO:0000256" key="11">
    <source>
        <dbReference type="ARBA" id="ARBA00022763"/>
    </source>
</evidence>
<dbReference type="PANTHER" id="PTHR16047:SF7">
    <property type="entry name" value="E3 UBIQUITIN-PROTEIN LIGASE RFWD3"/>
    <property type="match status" value="1"/>
</dbReference>
<dbReference type="STRING" id="8022.A0A060X5V4"/>
<evidence type="ECO:0000256" key="3">
    <source>
        <dbReference type="ARBA" id="ARBA00004496"/>
    </source>
</evidence>
<dbReference type="GO" id="GO:0036297">
    <property type="term" value="P:interstrand cross-link repair"/>
    <property type="evidence" value="ECO:0007669"/>
    <property type="project" value="InterPro"/>
</dbReference>
<dbReference type="PaxDb" id="8022-A0A060X5V4"/>
<comment type="subcellular location">
    <subcellularLocation>
        <location evidence="3">Cytoplasm</location>
    </subcellularLocation>
    <subcellularLocation>
        <location evidence="2">Nucleus</location>
        <location evidence="2">PML body</location>
    </subcellularLocation>
</comment>
<comment type="catalytic activity">
    <reaction evidence="1">
        <text>S-ubiquitinyl-[E2 ubiquitin-conjugating enzyme]-L-cysteine + [acceptor protein]-L-lysine = [E2 ubiquitin-conjugating enzyme]-L-cysteine + N(6)-ubiquitinyl-[acceptor protein]-L-lysine.</text>
        <dbReference type="EC" id="2.3.2.27"/>
    </reaction>
</comment>
<keyword evidence="11" id="KW-0227">DNA damage</keyword>
<evidence type="ECO:0000313" key="21">
    <source>
        <dbReference type="Proteomes" id="UP000193380"/>
    </source>
</evidence>
<protein>
    <recommendedName>
        <fullName evidence="5">RING-type E3 ubiquitin transferase</fullName>
        <ecNumber evidence="5">2.3.2.27</ecNumber>
    </recommendedName>
</protein>
<evidence type="ECO:0000256" key="14">
    <source>
        <dbReference type="ARBA" id="ARBA00022833"/>
    </source>
</evidence>
<name>A0A060X5V4_ONCMY</name>
<evidence type="ECO:0000256" key="1">
    <source>
        <dbReference type="ARBA" id="ARBA00000900"/>
    </source>
</evidence>
<dbReference type="InterPro" id="IPR056527">
    <property type="entry name" value="WD40_RFWD3"/>
</dbReference>
<keyword evidence="8" id="KW-0808">Transferase</keyword>
<reference evidence="20" key="1">
    <citation type="journal article" date="2014" name="Nat. Commun.">
        <title>The rainbow trout genome provides novel insights into evolution after whole-genome duplication in vertebrates.</title>
        <authorList>
            <person name="Berthelot C."/>
            <person name="Brunet F."/>
            <person name="Chalopin D."/>
            <person name="Juanchich A."/>
            <person name="Bernard M."/>
            <person name="Noel B."/>
            <person name="Bento P."/>
            <person name="Da Silva C."/>
            <person name="Labadie K."/>
            <person name="Alberti A."/>
            <person name="Aury J.M."/>
            <person name="Louis A."/>
            <person name="Dehais P."/>
            <person name="Bardou P."/>
            <person name="Montfort J."/>
            <person name="Klopp C."/>
            <person name="Cabau C."/>
            <person name="Gaspin C."/>
            <person name="Thorgaard G.H."/>
            <person name="Boussaha M."/>
            <person name="Quillet E."/>
            <person name="Guyomard R."/>
            <person name="Galiana D."/>
            <person name="Bobe J."/>
            <person name="Volff J.N."/>
            <person name="Genet C."/>
            <person name="Wincker P."/>
            <person name="Jaillon O."/>
            <person name="Roest Crollius H."/>
            <person name="Guiguen Y."/>
        </authorList>
    </citation>
    <scope>NUCLEOTIDE SEQUENCE [LARGE SCALE GENOMIC DNA]</scope>
</reference>
<sequence length="672" mass="72829">MEVMEAMEVDLQLGGPSREPEPDVVADQVDLPIVIPDSGSETEDEADAAPCDPPRLPNTWAFSQNRARVEGQVGSRIRREGHIEPRVTTAATLRHRRARPGLREHSSTQTAARASSFLNFLLRVPAANQAEGDSGSTTELSESEDEADPPGPAADPPNSAVPSNPRPNPPVAVTPPEGLYSSDSNATTEAARTVTGNQVNPEVVSDPLASSAPALRLSQGDEGEGETCSICFEPWTTSGEHRLSTLRCGHLFGYTCIARWVKGQGQGARCPQCNKKTKRTDIVLLYARKLRALDNTEQESMKRSLEQEHSLRRKAELESAQCRLQLQVMTDECGELHKQLQELKTLMAQPGCGPSQSSAASLSGLFQRQDSTQVGHYVFSKAVLVSQVGGCRVLSYCEPLSCLLASQPSPHTSLVPGKTFDMLSVQNSCEHLEVCVTSWNNLSTFALSSPSSLCVYLPGCGVKKVSTLNLKACQYIPIHVKQIRGLAFNRQADSLLLSAALDNTIKLTSLMTNTVVQTYNTGKPVWSCCWCLDNNNYVYAGLSNGSVLVYDTRDTSTHVQELQPLRSRCPVASLSYVPRAASSSFPCGGLIAGSLDGGCFWEQVDGTTYRPHMLPLETGGCTDIQVQPESRHCLVTYRPVQINPRTTAKCEDAGGNGYKSIYIRSKTSPIST</sequence>
<evidence type="ECO:0000256" key="13">
    <source>
        <dbReference type="ARBA" id="ARBA00022786"/>
    </source>
</evidence>
<keyword evidence="6" id="KW-0963">Cytoplasm</keyword>
<dbReference type="Gene3D" id="3.30.40.10">
    <property type="entry name" value="Zinc/RING finger domain, C3HC4 (zinc finger)"/>
    <property type="match status" value="1"/>
</dbReference>
<gene>
    <name evidence="20" type="ORF">GSONMT00034076001</name>
</gene>
<dbReference type="PROSITE" id="PS50089">
    <property type="entry name" value="ZF_RING_2"/>
    <property type="match status" value="1"/>
</dbReference>
<evidence type="ECO:0000256" key="16">
    <source>
        <dbReference type="ARBA" id="ARBA00023242"/>
    </source>
</evidence>
<evidence type="ECO:0000256" key="18">
    <source>
        <dbReference type="SAM" id="MobiDB-lite"/>
    </source>
</evidence>
<feature type="domain" description="RING-type" evidence="19">
    <location>
        <begin position="228"/>
        <end position="274"/>
    </location>
</feature>
<reference evidence="20" key="2">
    <citation type="submission" date="2014-03" db="EMBL/GenBank/DDBJ databases">
        <authorList>
            <person name="Genoscope - CEA"/>
        </authorList>
    </citation>
    <scope>NUCLEOTIDE SEQUENCE</scope>
</reference>
<dbReference type="PANTHER" id="PTHR16047">
    <property type="entry name" value="RFWD3 PROTEIN"/>
    <property type="match status" value="1"/>
</dbReference>
<evidence type="ECO:0000259" key="19">
    <source>
        <dbReference type="PROSITE" id="PS50089"/>
    </source>
</evidence>
<feature type="region of interest" description="Disordered" evidence="18">
    <location>
        <begin position="1"/>
        <end position="79"/>
    </location>
</feature>
<dbReference type="EMBL" id="FR904850">
    <property type="protein sequence ID" value="CDQ72704.1"/>
    <property type="molecule type" value="Genomic_DNA"/>
</dbReference>
<keyword evidence="9" id="KW-0479">Metal-binding</keyword>
<keyword evidence="15" id="KW-0234">DNA repair</keyword>
<evidence type="ECO:0000256" key="15">
    <source>
        <dbReference type="ARBA" id="ARBA00023204"/>
    </source>
</evidence>
<dbReference type="Pfam" id="PF13639">
    <property type="entry name" value="zf-RING_2"/>
    <property type="match status" value="1"/>
</dbReference>
<dbReference type="InterPro" id="IPR015943">
    <property type="entry name" value="WD40/YVTN_repeat-like_dom_sf"/>
</dbReference>
<comment type="pathway">
    <text evidence="4">Protein modification; protein ubiquitination.</text>
</comment>
<dbReference type="GO" id="GO:0008270">
    <property type="term" value="F:zinc ion binding"/>
    <property type="evidence" value="ECO:0007669"/>
    <property type="project" value="UniProtKB-KW"/>
</dbReference>
<dbReference type="SMART" id="SM00320">
    <property type="entry name" value="WD40"/>
    <property type="match status" value="2"/>
</dbReference>
<keyword evidence="13" id="KW-0833">Ubl conjugation pathway</keyword>
<dbReference type="SUPFAM" id="SSF50978">
    <property type="entry name" value="WD40 repeat-like"/>
    <property type="match status" value="1"/>
</dbReference>
<feature type="region of interest" description="Disordered" evidence="18">
    <location>
        <begin position="128"/>
        <end position="183"/>
    </location>
</feature>
<evidence type="ECO:0000256" key="6">
    <source>
        <dbReference type="ARBA" id="ARBA00022490"/>
    </source>
</evidence>
<dbReference type="SUPFAM" id="SSF57850">
    <property type="entry name" value="RING/U-box"/>
    <property type="match status" value="1"/>
</dbReference>
<dbReference type="EC" id="2.3.2.27" evidence="5"/>
<dbReference type="GO" id="GO:0005737">
    <property type="term" value="C:cytoplasm"/>
    <property type="evidence" value="ECO:0007669"/>
    <property type="project" value="UniProtKB-SubCell"/>
</dbReference>
<evidence type="ECO:0000256" key="9">
    <source>
        <dbReference type="ARBA" id="ARBA00022723"/>
    </source>
</evidence>
<keyword evidence="16" id="KW-0539">Nucleus</keyword>
<accession>A0A060X5V4</accession>
<organism evidence="20 21">
    <name type="scientific">Oncorhynchus mykiss</name>
    <name type="common">Rainbow trout</name>
    <name type="synonym">Salmo gairdneri</name>
    <dbReference type="NCBI Taxonomy" id="8022"/>
    <lineage>
        <taxon>Eukaryota</taxon>
        <taxon>Metazoa</taxon>
        <taxon>Chordata</taxon>
        <taxon>Craniata</taxon>
        <taxon>Vertebrata</taxon>
        <taxon>Euteleostomi</taxon>
        <taxon>Actinopterygii</taxon>
        <taxon>Neopterygii</taxon>
        <taxon>Teleostei</taxon>
        <taxon>Protacanthopterygii</taxon>
        <taxon>Salmoniformes</taxon>
        <taxon>Salmonidae</taxon>
        <taxon>Salmoninae</taxon>
        <taxon>Oncorhynchus</taxon>
    </lineage>
</organism>
<dbReference type="GO" id="GO:0061630">
    <property type="term" value="F:ubiquitin protein ligase activity"/>
    <property type="evidence" value="ECO:0007669"/>
    <property type="project" value="UniProtKB-EC"/>
</dbReference>
<evidence type="ECO:0000256" key="12">
    <source>
        <dbReference type="ARBA" id="ARBA00022771"/>
    </source>
</evidence>
<evidence type="ECO:0000256" key="8">
    <source>
        <dbReference type="ARBA" id="ARBA00022679"/>
    </source>
</evidence>
<evidence type="ECO:0000256" key="10">
    <source>
        <dbReference type="ARBA" id="ARBA00022737"/>
    </source>
</evidence>
<dbReference type="Pfam" id="PF23419">
    <property type="entry name" value="WD40_RFWD3"/>
    <property type="match status" value="1"/>
</dbReference>
<proteinExistence type="predicted"/>
<feature type="compositionally biased region" description="Pro residues" evidence="18">
    <location>
        <begin position="164"/>
        <end position="173"/>
    </location>
</feature>
<keyword evidence="12 17" id="KW-0863">Zinc-finger</keyword>
<dbReference type="CDD" id="cd16450">
    <property type="entry name" value="mRING-C3HGC3_RFWD3"/>
    <property type="match status" value="1"/>
</dbReference>
<dbReference type="InterPro" id="IPR013083">
    <property type="entry name" value="Znf_RING/FYVE/PHD"/>
</dbReference>
<dbReference type="InterPro" id="IPR036322">
    <property type="entry name" value="WD40_repeat_dom_sf"/>
</dbReference>